<dbReference type="Gene3D" id="3.40.1350.10">
    <property type="match status" value="1"/>
</dbReference>
<dbReference type="RefSeq" id="WP_207153610.1">
    <property type="nucleotide sequence ID" value="NZ_AP024484.1"/>
</dbReference>
<dbReference type="Proteomes" id="UP001319045">
    <property type="component" value="Chromosome"/>
</dbReference>
<gene>
    <name evidence="3" type="ORF">prwr041_19070</name>
</gene>
<evidence type="ECO:0000313" key="4">
    <source>
        <dbReference type="Proteomes" id="UP001319045"/>
    </source>
</evidence>
<organism evidence="3 4">
    <name type="scientific">Prevotella herbatica</name>
    <dbReference type="NCBI Taxonomy" id="2801997"/>
    <lineage>
        <taxon>Bacteria</taxon>
        <taxon>Pseudomonadati</taxon>
        <taxon>Bacteroidota</taxon>
        <taxon>Bacteroidia</taxon>
        <taxon>Bacteroidales</taxon>
        <taxon>Prevotellaceae</taxon>
        <taxon>Prevotella</taxon>
    </lineage>
</organism>
<dbReference type="PANTHER" id="PTHR34039">
    <property type="entry name" value="UPF0102 PROTEIN YRAN"/>
    <property type="match status" value="1"/>
</dbReference>
<evidence type="ECO:0000313" key="3">
    <source>
        <dbReference type="EMBL" id="BCS86014.1"/>
    </source>
</evidence>
<evidence type="ECO:0000256" key="1">
    <source>
        <dbReference type="ARBA" id="ARBA00006738"/>
    </source>
</evidence>
<dbReference type="CDD" id="cd20736">
    <property type="entry name" value="PoNe_Nuclease"/>
    <property type="match status" value="1"/>
</dbReference>
<dbReference type="SUPFAM" id="SSF52980">
    <property type="entry name" value="Restriction endonuclease-like"/>
    <property type="match status" value="1"/>
</dbReference>
<name>A0ABM7NZR6_9BACT</name>
<dbReference type="InterPro" id="IPR003509">
    <property type="entry name" value="UPF0102_YraN-like"/>
</dbReference>
<protein>
    <recommendedName>
        <fullName evidence="2">UPF0102 protein prwr041_19070</fullName>
    </recommendedName>
</protein>
<evidence type="ECO:0000256" key="2">
    <source>
        <dbReference type="HAMAP-Rule" id="MF_00048"/>
    </source>
</evidence>
<dbReference type="Pfam" id="PF02021">
    <property type="entry name" value="UPF0102"/>
    <property type="match status" value="1"/>
</dbReference>
<sequence length="129" mass="14610">MAVHNDLGKWGEDYAAEYLLKKGYEVISRDWRLGKRDIDIVARTEDGLTVVFVEVKTRATDVIVSPEDAVDERKIKSIGWAANAYVKEFQIYDDIRFDIITIVGTKPQDASLEHIIDAFNPVLAMNGNH</sequence>
<dbReference type="EMBL" id="AP024484">
    <property type="protein sequence ID" value="BCS86014.1"/>
    <property type="molecule type" value="Genomic_DNA"/>
</dbReference>
<proteinExistence type="inferred from homology"/>
<dbReference type="InterPro" id="IPR011856">
    <property type="entry name" value="tRNA_endonuc-like_dom_sf"/>
</dbReference>
<dbReference type="PANTHER" id="PTHR34039:SF1">
    <property type="entry name" value="UPF0102 PROTEIN YRAN"/>
    <property type="match status" value="1"/>
</dbReference>
<dbReference type="HAMAP" id="MF_00048">
    <property type="entry name" value="UPF0102"/>
    <property type="match status" value="1"/>
</dbReference>
<keyword evidence="4" id="KW-1185">Reference proteome</keyword>
<dbReference type="InterPro" id="IPR011335">
    <property type="entry name" value="Restrct_endonuc-II-like"/>
</dbReference>
<reference evidence="3 4" key="1">
    <citation type="journal article" date="2022" name="Int. J. Syst. Evol. Microbiol.">
        <title>Prevotella herbatica sp. nov., a plant polysaccharide-decomposing anaerobic bacterium isolated from a methanogenic reactor.</title>
        <authorList>
            <person name="Uek A."/>
            <person name="Tonouchi A."/>
            <person name="Kaku N."/>
            <person name="Ueki K."/>
        </authorList>
    </citation>
    <scope>NUCLEOTIDE SEQUENCE [LARGE SCALE GENOMIC DNA]</scope>
    <source>
        <strain evidence="3 4">WR041</strain>
    </source>
</reference>
<accession>A0ABM7NZR6</accession>
<comment type="similarity">
    <text evidence="1 2">Belongs to the UPF0102 family.</text>
</comment>